<dbReference type="InterPro" id="IPR019800">
    <property type="entry name" value="Glyco_hydro_3_AS"/>
</dbReference>
<sequence length="834" mass="90684">MALPTPHLDVEDVISQLTLEEKISLLSGRNFWDTRDIPRLGVPSLRFSDGPNGARGQRFFNGVAAACMPCGTGLAASWDVDLIQRAGKLLGNEVIAKGGHVALGPTVNMQRSPLGGRGFESYSEDPTLAGVIATAMINGIQGTGVAACIKHFVCNDGEHERQAVNCVVSERALREIYLMPFMIAQRDAKPLAYMTAYNKVNGLHVNEDKRIMEDVLRKEWGFDGLIMSDWFGTYSSSEAVNAGMDLEMPGPPRQRGPNIMVAVGSRKISEHTIDERIRNLLNLINRVSPLGFVESAPESTIDTPEIRQTLRDLSNAGVVLLKNENNILPFNKTKTVAVIGPNAKIAAYCGGGSASLKATYTTTPFEGITAHAPHAQYTLGCHAYKELPLLSSMSTREDGQPGVTCRFYNEPPEIADRVCRDVIQYHVSDMFLPDYRHPDVNPELFYMDLVSTITPEESGEYLFGCSVRGSARIFVDGELVVDNATVQRPGATFMGAGTAEATGSKHLEAGRTYKVVLHFGSGATQTFRKKGSTAMRGGGVRMGCTREIDAQSEIEKAVELARSVDQVVVVAGLTAEWEAEGFDRPDMDLPGHTDALIRAVAAANKNTAVVVQSGTPVAMPWADEVSALVHASFGGNEGGNAIGDVVFGVVNPSGKLPLTFPKRLEDNPAFLNFGSENGRTLYGEDVYVGYRYYDRARVAPLFHFGHGLSYTSFEYTEHSVEKTDEKVSVSLTVKNTGSVAGASVAQVYISQQKPLIKRPPKELKRFKKVFLQPGESQQVDVEVALKYATSYWDEERQMWISEAGAYDVLVGESSEAPTLAGGFEVGKTSWWLGL</sequence>
<evidence type="ECO:0000256" key="9">
    <source>
        <dbReference type="ARBA" id="ARBA00023326"/>
    </source>
</evidence>
<dbReference type="GO" id="GO:0030245">
    <property type="term" value="P:cellulose catabolic process"/>
    <property type="evidence" value="ECO:0007669"/>
    <property type="project" value="UniProtKB-UniPathway"/>
</dbReference>
<dbReference type="SMART" id="SM00758">
    <property type="entry name" value="PA14"/>
    <property type="match status" value="1"/>
</dbReference>
<dbReference type="PRINTS" id="PR00133">
    <property type="entry name" value="GLHYDRLASE3"/>
</dbReference>
<dbReference type="FunFam" id="3.20.20.300:FF:000006">
    <property type="entry name" value="Beta-glucosidase H"/>
    <property type="match status" value="1"/>
</dbReference>
<evidence type="ECO:0000313" key="12">
    <source>
        <dbReference type="EMBL" id="KXJ87223.1"/>
    </source>
</evidence>
<comment type="catalytic activity">
    <reaction evidence="1 10">
        <text>Hydrolysis of terminal, non-reducing beta-D-glucosyl residues with release of beta-D-glucose.</text>
        <dbReference type="EC" id="3.2.1.21"/>
    </reaction>
</comment>
<keyword evidence="7 10" id="KW-0119">Carbohydrate metabolism</keyword>
<evidence type="ECO:0000259" key="11">
    <source>
        <dbReference type="PROSITE" id="PS51820"/>
    </source>
</evidence>
<organism evidence="12 13">
    <name type="scientific">Microdochium bolleyi</name>
    <dbReference type="NCBI Taxonomy" id="196109"/>
    <lineage>
        <taxon>Eukaryota</taxon>
        <taxon>Fungi</taxon>
        <taxon>Dikarya</taxon>
        <taxon>Ascomycota</taxon>
        <taxon>Pezizomycotina</taxon>
        <taxon>Sordariomycetes</taxon>
        <taxon>Xylariomycetidae</taxon>
        <taxon>Xylariales</taxon>
        <taxon>Microdochiaceae</taxon>
        <taxon>Microdochium</taxon>
    </lineage>
</organism>
<evidence type="ECO:0000256" key="2">
    <source>
        <dbReference type="ARBA" id="ARBA00004987"/>
    </source>
</evidence>
<dbReference type="Gene3D" id="2.60.120.260">
    <property type="entry name" value="Galactose-binding domain-like"/>
    <property type="match status" value="1"/>
</dbReference>
<evidence type="ECO:0000256" key="1">
    <source>
        <dbReference type="ARBA" id="ARBA00000448"/>
    </source>
</evidence>
<comment type="similarity">
    <text evidence="3 10">Belongs to the glycosyl hydrolase 3 family.</text>
</comment>
<accession>A0A136IQM8</accession>
<dbReference type="STRING" id="196109.A0A136IQM8"/>
<dbReference type="InterPro" id="IPR017853">
    <property type="entry name" value="GH"/>
</dbReference>
<evidence type="ECO:0000313" key="13">
    <source>
        <dbReference type="Proteomes" id="UP000070501"/>
    </source>
</evidence>
<dbReference type="SUPFAM" id="SSF52279">
    <property type="entry name" value="Beta-D-glucan exohydrolase, C-terminal domain"/>
    <property type="match status" value="1"/>
</dbReference>
<proteinExistence type="inferred from homology"/>
<evidence type="ECO:0000256" key="7">
    <source>
        <dbReference type="ARBA" id="ARBA00023277"/>
    </source>
</evidence>
<dbReference type="Proteomes" id="UP000070501">
    <property type="component" value="Unassembled WGS sequence"/>
</dbReference>
<keyword evidence="6" id="KW-0325">Glycoprotein</keyword>
<dbReference type="InterPro" id="IPR036962">
    <property type="entry name" value="Glyco_hydro_3_N_sf"/>
</dbReference>
<dbReference type="SMART" id="SM01217">
    <property type="entry name" value="Fn3_like"/>
    <property type="match status" value="1"/>
</dbReference>
<dbReference type="Pfam" id="PF07691">
    <property type="entry name" value="PA14"/>
    <property type="match status" value="1"/>
</dbReference>
<dbReference type="OrthoDB" id="47059at2759"/>
<dbReference type="AlphaFoldDB" id="A0A136IQM8"/>
<dbReference type="InterPro" id="IPR011658">
    <property type="entry name" value="PA14_dom"/>
</dbReference>
<dbReference type="PANTHER" id="PTHR42715">
    <property type="entry name" value="BETA-GLUCOSIDASE"/>
    <property type="match status" value="1"/>
</dbReference>
<dbReference type="SUPFAM" id="SSF51445">
    <property type="entry name" value="(Trans)glycosidases"/>
    <property type="match status" value="1"/>
</dbReference>
<dbReference type="FunFam" id="2.60.40.10:FF:000495">
    <property type="entry name" value="Periplasmic beta-glucosidase"/>
    <property type="match status" value="1"/>
</dbReference>
<name>A0A136IQM8_9PEZI</name>
<protein>
    <recommendedName>
        <fullName evidence="10">beta-glucosidase</fullName>
        <ecNumber evidence="10">3.2.1.21</ecNumber>
    </recommendedName>
</protein>
<keyword evidence="13" id="KW-1185">Reference proteome</keyword>
<dbReference type="PANTHER" id="PTHR42715:SF27">
    <property type="entry name" value="BETA-GLUCOSIDASE-RELATED"/>
    <property type="match status" value="1"/>
</dbReference>
<gene>
    <name evidence="12" type="ORF">Micbo1qcDRAFT_216220</name>
</gene>
<evidence type="ECO:0000256" key="6">
    <source>
        <dbReference type="ARBA" id="ARBA00023180"/>
    </source>
</evidence>
<evidence type="ECO:0000256" key="3">
    <source>
        <dbReference type="ARBA" id="ARBA00005336"/>
    </source>
</evidence>
<dbReference type="InterPro" id="IPR050288">
    <property type="entry name" value="Cellulose_deg_GH3"/>
</dbReference>
<reference evidence="13" key="1">
    <citation type="submission" date="2016-02" db="EMBL/GenBank/DDBJ databases">
        <title>Draft genome sequence of Microdochium bolleyi, a fungal endophyte of beachgrass.</title>
        <authorList>
            <consortium name="DOE Joint Genome Institute"/>
            <person name="David A.S."/>
            <person name="May G."/>
            <person name="Haridas S."/>
            <person name="Lim J."/>
            <person name="Wang M."/>
            <person name="Labutti K."/>
            <person name="Lipzen A."/>
            <person name="Barry K."/>
            <person name="Grigoriev I.V."/>
        </authorList>
    </citation>
    <scope>NUCLEOTIDE SEQUENCE [LARGE SCALE GENOMIC DNA]</scope>
    <source>
        <strain evidence="13">J235TASD1</strain>
    </source>
</reference>
<evidence type="ECO:0000256" key="8">
    <source>
        <dbReference type="ARBA" id="ARBA00023295"/>
    </source>
</evidence>
<evidence type="ECO:0000256" key="4">
    <source>
        <dbReference type="ARBA" id="ARBA00022801"/>
    </source>
</evidence>
<dbReference type="Gene3D" id="2.60.40.10">
    <property type="entry name" value="Immunoglobulins"/>
    <property type="match status" value="1"/>
</dbReference>
<dbReference type="InterPro" id="IPR026891">
    <property type="entry name" value="Fn3-like"/>
</dbReference>
<dbReference type="PROSITE" id="PS00775">
    <property type="entry name" value="GLYCOSYL_HYDROL_F3"/>
    <property type="match status" value="1"/>
</dbReference>
<dbReference type="InterPro" id="IPR001764">
    <property type="entry name" value="Glyco_hydro_3_N"/>
</dbReference>
<keyword evidence="5" id="KW-0136">Cellulose degradation</keyword>
<dbReference type="PROSITE" id="PS51820">
    <property type="entry name" value="PA14"/>
    <property type="match status" value="1"/>
</dbReference>
<evidence type="ECO:0000256" key="10">
    <source>
        <dbReference type="RuleBase" id="RU361161"/>
    </source>
</evidence>
<dbReference type="InParanoid" id="A0A136IQM8"/>
<dbReference type="Pfam" id="PF01915">
    <property type="entry name" value="Glyco_hydro_3_C"/>
    <property type="match status" value="1"/>
</dbReference>
<dbReference type="UniPathway" id="UPA00696"/>
<keyword evidence="8 10" id="KW-0326">Glycosidase</keyword>
<dbReference type="Gene3D" id="3.40.50.1700">
    <property type="entry name" value="Glycoside hydrolase family 3 C-terminal domain"/>
    <property type="match status" value="1"/>
</dbReference>
<evidence type="ECO:0000256" key="5">
    <source>
        <dbReference type="ARBA" id="ARBA00023001"/>
    </source>
</evidence>
<dbReference type="InterPro" id="IPR002772">
    <property type="entry name" value="Glyco_hydro_3_C"/>
</dbReference>
<keyword evidence="9 10" id="KW-0624">Polysaccharide degradation</keyword>
<dbReference type="Pfam" id="PF00933">
    <property type="entry name" value="Glyco_hydro_3"/>
    <property type="match status" value="1"/>
</dbReference>
<dbReference type="InterPro" id="IPR036881">
    <property type="entry name" value="Glyco_hydro_3_C_sf"/>
</dbReference>
<dbReference type="EMBL" id="KQ964263">
    <property type="protein sequence ID" value="KXJ87223.1"/>
    <property type="molecule type" value="Genomic_DNA"/>
</dbReference>
<dbReference type="GO" id="GO:0008422">
    <property type="term" value="F:beta-glucosidase activity"/>
    <property type="evidence" value="ECO:0007669"/>
    <property type="project" value="UniProtKB-EC"/>
</dbReference>
<dbReference type="EC" id="3.2.1.21" evidence="10"/>
<comment type="pathway">
    <text evidence="2 10">Glycan metabolism; cellulose degradation.</text>
</comment>
<dbReference type="InterPro" id="IPR013783">
    <property type="entry name" value="Ig-like_fold"/>
</dbReference>
<dbReference type="InterPro" id="IPR037524">
    <property type="entry name" value="PA14/GLEYA"/>
</dbReference>
<dbReference type="Pfam" id="PF14310">
    <property type="entry name" value="Fn3-like"/>
    <property type="match status" value="1"/>
</dbReference>
<feature type="domain" description="PA14" evidence="11">
    <location>
        <begin position="398"/>
        <end position="558"/>
    </location>
</feature>
<keyword evidence="4 10" id="KW-0378">Hydrolase</keyword>
<dbReference type="Gene3D" id="3.20.20.300">
    <property type="entry name" value="Glycoside hydrolase, family 3, N-terminal domain"/>
    <property type="match status" value="1"/>
</dbReference>